<keyword evidence="3" id="KW-1185">Reference proteome</keyword>
<dbReference type="EMBL" id="KJ173786">
    <property type="protein sequence ID" value="AHL18587.1"/>
    <property type="molecule type" value="Genomic_DNA"/>
</dbReference>
<dbReference type="GeneID" id="18938428"/>
<feature type="region of interest" description="Disordered" evidence="1">
    <location>
        <begin position="182"/>
        <end position="216"/>
    </location>
</feature>
<gene>
    <name evidence="2" type="ORF">ISF9_117</name>
</gene>
<evidence type="ECO:0000313" key="2">
    <source>
        <dbReference type="EMBL" id="AHL18587.1"/>
    </source>
</evidence>
<protein>
    <submittedName>
        <fullName evidence="2">Uncharacterized protein</fullName>
    </submittedName>
</protein>
<dbReference type="KEGG" id="vg:18938428"/>
<proteinExistence type="predicted"/>
<dbReference type="Proteomes" id="UP000019700">
    <property type="component" value="Genome"/>
</dbReference>
<reference evidence="2 3" key="1">
    <citation type="journal article" date="2014" name="Arch. Virol.">
        <title>Complete genome sequence of a novel phage, vB_MoxS-ISF9, infecting methylotrophic Microbacterium: first report of a virulent Microbacterium phage.</title>
        <authorList>
            <person name="Zamani I."/>
            <person name="Bouzari M."/>
            <person name="Emtiazi G."/>
            <person name="Ghasemi S.M."/>
            <person name="Chang H.I."/>
        </authorList>
    </citation>
    <scope>NUCLEOTIDE SEQUENCE [LARGE SCALE GENOMIC DNA]</scope>
</reference>
<name>W8P0E3_9CAUD</name>
<accession>W8P0E3</accession>
<feature type="compositionally biased region" description="Acidic residues" evidence="1">
    <location>
        <begin position="182"/>
        <end position="197"/>
    </location>
</feature>
<dbReference type="RefSeq" id="YP_009021562.1">
    <property type="nucleotide sequence ID" value="NC_023859.1"/>
</dbReference>
<evidence type="ECO:0000256" key="1">
    <source>
        <dbReference type="SAM" id="MobiDB-lite"/>
    </source>
</evidence>
<evidence type="ECO:0000313" key="3">
    <source>
        <dbReference type="Proteomes" id="UP000019700"/>
    </source>
</evidence>
<organism evidence="2 3">
    <name type="scientific">Microbacterium phage vB_MoxS-ISF9</name>
    <dbReference type="NCBI Taxonomy" id="1458670"/>
    <lineage>
        <taxon>Viruses</taxon>
        <taxon>Duplodnaviria</taxon>
        <taxon>Heunggongvirae</taxon>
        <taxon>Uroviricota</taxon>
        <taxon>Caudoviricetes</taxon>
        <taxon>Farahnazvirus</taxon>
        <taxon>Farahnazvirus ISF9</taxon>
    </lineage>
</organism>
<feature type="compositionally biased region" description="Low complexity" evidence="1">
    <location>
        <begin position="201"/>
        <end position="216"/>
    </location>
</feature>
<sequence length="216" mass="23371">MTNEYAVTEEDLKGGGGGNKAKPRGIYTGKISKAESKLDKNKKVYIGFGIAITHGALKKQLIFENYLTLNPQANAFHKARRNSFYRAIGLEAGAVPYGVPDGPAVELLNGTYINVQLEHRYEQVPGQDYNVVTSKSAKSQWKIDGWDACVNDAGQLFRDPAGNVFDAPVDPKEEVTFYSMADEFEGVGESGDNDDTDYAATGPSTSSSGSSEDPWG</sequence>